<proteinExistence type="predicted"/>
<feature type="compositionally biased region" description="Basic and acidic residues" evidence="1">
    <location>
        <begin position="252"/>
        <end position="261"/>
    </location>
</feature>
<reference evidence="2 3" key="1">
    <citation type="submission" date="2020-05" db="EMBL/GenBank/DDBJ databases">
        <authorList>
            <person name="Campoy J."/>
            <person name="Schneeberger K."/>
            <person name="Spophaly S."/>
        </authorList>
    </citation>
    <scope>NUCLEOTIDE SEQUENCE [LARGE SCALE GENOMIC DNA]</scope>
    <source>
        <strain evidence="2">PruArmRojPasFocal</strain>
    </source>
</reference>
<gene>
    <name evidence="2" type="ORF">CURHAP_LOCUS15039</name>
</gene>
<name>A0A6J5TZI5_PRUAR</name>
<evidence type="ECO:0000313" key="2">
    <source>
        <dbReference type="EMBL" id="CAB4269471.1"/>
    </source>
</evidence>
<feature type="region of interest" description="Disordered" evidence="1">
    <location>
        <begin position="238"/>
        <end position="261"/>
    </location>
</feature>
<dbReference type="AlphaFoldDB" id="A0A6J5TZI5"/>
<accession>A0A6J5TZI5</accession>
<dbReference type="Proteomes" id="UP000507222">
    <property type="component" value="Unassembled WGS sequence"/>
</dbReference>
<evidence type="ECO:0000313" key="3">
    <source>
        <dbReference type="Proteomes" id="UP000507222"/>
    </source>
</evidence>
<organism evidence="2 3">
    <name type="scientific">Prunus armeniaca</name>
    <name type="common">Apricot</name>
    <name type="synonym">Armeniaca vulgaris</name>
    <dbReference type="NCBI Taxonomy" id="36596"/>
    <lineage>
        <taxon>Eukaryota</taxon>
        <taxon>Viridiplantae</taxon>
        <taxon>Streptophyta</taxon>
        <taxon>Embryophyta</taxon>
        <taxon>Tracheophyta</taxon>
        <taxon>Spermatophyta</taxon>
        <taxon>Magnoliopsida</taxon>
        <taxon>eudicotyledons</taxon>
        <taxon>Gunneridae</taxon>
        <taxon>Pentapetalae</taxon>
        <taxon>rosids</taxon>
        <taxon>fabids</taxon>
        <taxon>Rosales</taxon>
        <taxon>Rosaceae</taxon>
        <taxon>Amygdaloideae</taxon>
        <taxon>Amygdaleae</taxon>
        <taxon>Prunus</taxon>
    </lineage>
</organism>
<protein>
    <submittedName>
        <fullName evidence="2">Uncharacterized protein</fullName>
    </submittedName>
</protein>
<sequence>MASFWVQMHGVPLLNMTTVVARKIGSVLGQVLEVDHTEGEECIGRFLRVRIRLDVRQSLMRGSFVEFPEEGATWDWRQVRTCADKDFGNMDGMSRLIPVHGSQGTIRRGHTQGGYAEDSNLAGRIRATREAEERNRQIWEEAWEAGILWPHGNIEVSLANSVEPHLPHGGVQTSVDSGIAVDLNAVAGVEEKTTVQGTIHEALSNRADVGGNLGGQSEALTYGSDPFNLGPLIFGQPVNSNTGGVGSRSKRGREENENGSMDKRRCAGIRLVSACGGIGSIGSRREITFDDTLI</sequence>
<evidence type="ECO:0000256" key="1">
    <source>
        <dbReference type="SAM" id="MobiDB-lite"/>
    </source>
</evidence>
<dbReference type="EMBL" id="CAEKDK010000002">
    <property type="protein sequence ID" value="CAB4269471.1"/>
    <property type="molecule type" value="Genomic_DNA"/>
</dbReference>